<reference evidence="1" key="1">
    <citation type="journal article" date="2020" name="Nature">
        <title>Giant virus diversity and host interactions through global metagenomics.</title>
        <authorList>
            <person name="Schulz F."/>
            <person name="Roux S."/>
            <person name="Paez-Espino D."/>
            <person name="Jungbluth S."/>
            <person name="Walsh D.A."/>
            <person name="Denef V.J."/>
            <person name="McMahon K.D."/>
            <person name="Konstantinidis K.T."/>
            <person name="Eloe-Fadrosh E.A."/>
            <person name="Kyrpides N.C."/>
            <person name="Woyke T."/>
        </authorList>
    </citation>
    <scope>NUCLEOTIDE SEQUENCE</scope>
    <source>
        <strain evidence="1">GVMAG-M-3300024302-11</strain>
    </source>
</reference>
<dbReference type="InterPro" id="IPR036265">
    <property type="entry name" value="HIT-like_sf"/>
</dbReference>
<evidence type="ECO:0008006" key="2">
    <source>
        <dbReference type="Google" id="ProtNLM"/>
    </source>
</evidence>
<protein>
    <recommendedName>
        <fullName evidence="2">HIT domain-containing protein</fullName>
    </recommendedName>
</protein>
<proteinExistence type="predicted"/>
<dbReference type="GO" id="GO:0000932">
    <property type="term" value="C:P-body"/>
    <property type="evidence" value="ECO:0007669"/>
    <property type="project" value="TreeGrafter"/>
</dbReference>
<dbReference type="EMBL" id="MN740257">
    <property type="protein sequence ID" value="QHT96456.1"/>
    <property type="molecule type" value="Genomic_DNA"/>
</dbReference>
<dbReference type="GO" id="GO:0005634">
    <property type="term" value="C:nucleus"/>
    <property type="evidence" value="ECO:0007669"/>
    <property type="project" value="TreeGrafter"/>
</dbReference>
<evidence type="ECO:0000313" key="1">
    <source>
        <dbReference type="EMBL" id="QHT96456.1"/>
    </source>
</evidence>
<accession>A0A6C0IVM6</accession>
<dbReference type="Gene3D" id="3.30.428.10">
    <property type="entry name" value="HIT-like"/>
    <property type="match status" value="1"/>
</dbReference>
<dbReference type="Pfam" id="PF11969">
    <property type="entry name" value="DcpS_C"/>
    <property type="match status" value="1"/>
</dbReference>
<dbReference type="AlphaFoldDB" id="A0A6C0IVM6"/>
<dbReference type="GO" id="GO:0016787">
    <property type="term" value="F:hydrolase activity"/>
    <property type="evidence" value="ECO:0007669"/>
    <property type="project" value="InterPro"/>
</dbReference>
<organism evidence="1">
    <name type="scientific">viral metagenome</name>
    <dbReference type="NCBI Taxonomy" id="1070528"/>
    <lineage>
        <taxon>unclassified sequences</taxon>
        <taxon>metagenomes</taxon>
        <taxon>organismal metagenomes</taxon>
    </lineage>
</organism>
<dbReference type="GO" id="GO:0000340">
    <property type="term" value="F:RNA 7-methylguanosine cap binding"/>
    <property type="evidence" value="ECO:0007669"/>
    <property type="project" value="TreeGrafter"/>
</dbReference>
<dbReference type="SUPFAM" id="SSF54197">
    <property type="entry name" value="HIT-like"/>
    <property type="match status" value="1"/>
</dbReference>
<dbReference type="PANTHER" id="PTHR12978:SF0">
    <property type="entry name" value="M7GPPPX DIPHOSPHATASE"/>
    <property type="match status" value="1"/>
</dbReference>
<dbReference type="InterPro" id="IPR008594">
    <property type="entry name" value="DcpS/DCS2"/>
</dbReference>
<dbReference type="PANTHER" id="PTHR12978">
    <property type="entry name" value="HISTIDINE TRIAD HIT PROTEIN MEMBER"/>
    <property type="match status" value="1"/>
</dbReference>
<sequence>MEFTKNQIIQNDDGYIIFGQIQDKCTVIFSKFQIETIKLNLSNKQFDNEDFWTMKVNNKEINVICQKDHFKDNPKDKYITITETKEEYITKVLPYINNIFVLNTKWIFNILSKKEQLNTILIETSKLMVIKDTNWHNDLVQSFYILAIPHDKIKTLRDLRSKHVELLENMKKECIAVAKANYIDEEQLYFFFHYHPSFYQLHLHCCIINHPSLTSKYHRCNMLDNVIENIKRNSSYYKNATMKFEIPDRHVIVRLLSK</sequence>
<dbReference type="GO" id="GO:0000290">
    <property type="term" value="P:deadenylation-dependent decapping of nuclear-transcribed mRNA"/>
    <property type="evidence" value="ECO:0007669"/>
    <property type="project" value="InterPro"/>
</dbReference>
<name>A0A6C0IVM6_9ZZZZ</name>